<dbReference type="GO" id="GO:0016020">
    <property type="term" value="C:membrane"/>
    <property type="evidence" value="ECO:0007669"/>
    <property type="project" value="TreeGrafter"/>
</dbReference>
<proteinExistence type="inferred from homology"/>
<dbReference type="InterPro" id="IPR037239">
    <property type="entry name" value="OSBP_sf"/>
</dbReference>
<organism evidence="4 5">
    <name type="scientific">Tieghemostelium lacteum</name>
    <name type="common">Slime mold</name>
    <name type="synonym">Dictyostelium lacteum</name>
    <dbReference type="NCBI Taxonomy" id="361077"/>
    <lineage>
        <taxon>Eukaryota</taxon>
        <taxon>Amoebozoa</taxon>
        <taxon>Evosea</taxon>
        <taxon>Eumycetozoa</taxon>
        <taxon>Dictyostelia</taxon>
        <taxon>Dictyosteliales</taxon>
        <taxon>Raperosteliaceae</taxon>
        <taxon>Tieghemostelium</taxon>
    </lineage>
</organism>
<feature type="region of interest" description="Disordered" evidence="3">
    <location>
        <begin position="414"/>
        <end position="443"/>
    </location>
</feature>
<evidence type="ECO:0000313" key="4">
    <source>
        <dbReference type="EMBL" id="KYQ88657.1"/>
    </source>
</evidence>
<dbReference type="InterPro" id="IPR018494">
    <property type="entry name" value="Oxysterol-bd_CS"/>
</dbReference>
<protein>
    <submittedName>
        <fullName evidence="4">Oxysterol binding family protein</fullName>
    </submittedName>
</protein>
<evidence type="ECO:0000256" key="1">
    <source>
        <dbReference type="ARBA" id="ARBA00008842"/>
    </source>
</evidence>
<evidence type="ECO:0000256" key="3">
    <source>
        <dbReference type="SAM" id="MobiDB-lite"/>
    </source>
</evidence>
<comment type="caution">
    <text evidence="4">The sequence shown here is derived from an EMBL/GenBank/DDBJ whole genome shotgun (WGS) entry which is preliminary data.</text>
</comment>
<dbReference type="PANTHER" id="PTHR10972:SF197">
    <property type="entry name" value="OXYSTEROL-BINDING PROTEIN 6"/>
    <property type="match status" value="1"/>
</dbReference>
<sequence length="443" mass="49701">MSAKISNGNLGVIKDKDMSLTEDSVSDLSSDGVEVEGVDQGTDSGADNILVDDGSSGSTEGIMKQAFGFIKNHLKVGADMTRLPIPATFVAPISFLQAIQQQSAIYSHLLLSAPTIKDDGERFLQVLKYHMTWPKMYFPKNPLNPILGETYECSVQHLDEKTQQPMDQGKTVFMAEQVSHHPPVSCFHFQNEKHGFSFDSRQQITPVFKGKCIRATMDIKSCVTLHRGGDVKETYMNDKFCEGYLRLLRWKFEFSGKYNFTCPETGYSAAINFKDKPLLSGKWHDVQIIVSKGSEALYDIHGTHVDVLTITNLKDKSSSVFLNYNTLRQEPVQDLPFDTLKENASARVWKGVCESFLKKDGRKAGLEKQKIEEYQRKKAKALLAKDPNYHFKPIYFMQTTPESPLKSDYIFNSHPSLPTQNSQSQIAPQILSPTITPTTTTSS</sequence>
<keyword evidence="5" id="KW-1185">Reference proteome</keyword>
<dbReference type="STRING" id="361077.A0A151Z414"/>
<dbReference type="OMA" id="LRWKFEF"/>
<dbReference type="PANTHER" id="PTHR10972">
    <property type="entry name" value="OXYSTEROL-BINDING PROTEIN-RELATED"/>
    <property type="match status" value="1"/>
</dbReference>
<dbReference type="Proteomes" id="UP000076078">
    <property type="component" value="Unassembled WGS sequence"/>
</dbReference>
<dbReference type="PROSITE" id="PS01013">
    <property type="entry name" value="OSBP"/>
    <property type="match status" value="1"/>
</dbReference>
<dbReference type="EMBL" id="LODT01000049">
    <property type="protein sequence ID" value="KYQ88657.1"/>
    <property type="molecule type" value="Genomic_DNA"/>
</dbReference>
<reference evidence="4 5" key="1">
    <citation type="submission" date="2015-12" db="EMBL/GenBank/DDBJ databases">
        <title>Dictyostelia acquired genes for synthesis and detection of signals that induce cell-type specialization by lateral gene transfer from prokaryotes.</title>
        <authorList>
            <person name="Gloeckner G."/>
            <person name="Schaap P."/>
        </authorList>
    </citation>
    <scope>NUCLEOTIDE SEQUENCE [LARGE SCALE GENOMIC DNA]</scope>
    <source>
        <strain evidence="4 5">TK</strain>
    </source>
</reference>
<dbReference type="FunFam" id="2.40.160.120:FF:000011">
    <property type="entry name" value="Oxysterol-binding protein-related protein 4C"/>
    <property type="match status" value="1"/>
</dbReference>
<gene>
    <name evidence="4" type="ORF">DLAC_10833</name>
</gene>
<dbReference type="AlphaFoldDB" id="A0A151Z414"/>
<dbReference type="GO" id="GO:0005829">
    <property type="term" value="C:cytosol"/>
    <property type="evidence" value="ECO:0007669"/>
    <property type="project" value="TreeGrafter"/>
</dbReference>
<dbReference type="Pfam" id="PF01237">
    <property type="entry name" value="Oxysterol_BP"/>
    <property type="match status" value="1"/>
</dbReference>
<dbReference type="SUPFAM" id="SSF144000">
    <property type="entry name" value="Oxysterol-binding protein-like"/>
    <property type="match status" value="1"/>
</dbReference>
<dbReference type="OrthoDB" id="14833at2759"/>
<comment type="similarity">
    <text evidence="1 2">Belongs to the OSBP family.</text>
</comment>
<dbReference type="Gene3D" id="2.40.160.120">
    <property type="match status" value="1"/>
</dbReference>
<feature type="compositionally biased region" description="Polar residues" evidence="3">
    <location>
        <begin position="414"/>
        <end position="427"/>
    </location>
</feature>
<dbReference type="GO" id="GO:0032934">
    <property type="term" value="F:sterol binding"/>
    <property type="evidence" value="ECO:0007669"/>
    <property type="project" value="TreeGrafter"/>
</dbReference>
<name>A0A151Z414_TIELA</name>
<evidence type="ECO:0000256" key="2">
    <source>
        <dbReference type="RuleBase" id="RU003844"/>
    </source>
</evidence>
<dbReference type="Gene3D" id="3.30.70.3490">
    <property type="match status" value="1"/>
</dbReference>
<evidence type="ECO:0000313" key="5">
    <source>
        <dbReference type="Proteomes" id="UP000076078"/>
    </source>
</evidence>
<dbReference type="InterPro" id="IPR000648">
    <property type="entry name" value="Oxysterol-bd"/>
</dbReference>
<feature type="compositionally biased region" description="Low complexity" evidence="3">
    <location>
        <begin position="432"/>
        <end position="443"/>
    </location>
</feature>
<accession>A0A151Z414</accession>
<dbReference type="InParanoid" id="A0A151Z414"/>